<name>A0ABX4ZUS7_9PAST</name>
<keyword evidence="1" id="KW-0472">Membrane</keyword>
<organism evidence="2 3">
    <name type="scientific">Avibacterium endocarditidis</name>
    <dbReference type="NCBI Taxonomy" id="380674"/>
    <lineage>
        <taxon>Bacteria</taxon>
        <taxon>Pseudomonadati</taxon>
        <taxon>Pseudomonadota</taxon>
        <taxon>Gammaproteobacteria</taxon>
        <taxon>Pasteurellales</taxon>
        <taxon>Pasteurellaceae</taxon>
        <taxon>Avibacterium</taxon>
    </lineage>
</organism>
<evidence type="ECO:0000313" key="2">
    <source>
        <dbReference type="EMBL" id="POY42705.1"/>
    </source>
</evidence>
<reference evidence="2 3" key="1">
    <citation type="submission" date="2018-02" db="EMBL/GenBank/DDBJ databases">
        <title>Classification genera of Pasteurellaceae by whole genome sequence comparison.</title>
        <authorList>
            <person name="Christensen H."/>
        </authorList>
    </citation>
    <scope>NUCLEOTIDE SEQUENCE [LARGE SCALE GENOMIC DNA]</scope>
    <source>
        <strain evidence="2 3">20186H4H1</strain>
    </source>
</reference>
<dbReference type="EMBL" id="PQVI01000042">
    <property type="protein sequence ID" value="POY42705.1"/>
    <property type="molecule type" value="Genomic_DNA"/>
</dbReference>
<keyword evidence="1" id="KW-1133">Transmembrane helix</keyword>
<protein>
    <submittedName>
        <fullName evidence="2">Uncharacterized protein</fullName>
    </submittedName>
</protein>
<comment type="caution">
    <text evidence="2">The sequence shown here is derived from an EMBL/GenBank/DDBJ whole genome shotgun (WGS) entry which is preliminary data.</text>
</comment>
<accession>A0ABX4ZUS7</accession>
<keyword evidence="3" id="KW-1185">Reference proteome</keyword>
<proteinExistence type="predicted"/>
<keyword evidence="1" id="KW-0812">Transmembrane</keyword>
<sequence length="68" mass="8226">MGIKYFNRENKYIFNIHGEIPFPLKFTFLALLFIIFLHIIMLLAIDLNIPNTEKTYLTFYLVIFDFYV</sequence>
<evidence type="ECO:0000256" key="1">
    <source>
        <dbReference type="SAM" id="Phobius"/>
    </source>
</evidence>
<dbReference type="Proteomes" id="UP000237229">
    <property type="component" value="Unassembled WGS sequence"/>
</dbReference>
<feature type="transmembrane region" description="Helical" evidence="1">
    <location>
        <begin position="26"/>
        <end position="45"/>
    </location>
</feature>
<gene>
    <name evidence="2" type="ORF">C3Z13_03830</name>
</gene>
<evidence type="ECO:0000313" key="3">
    <source>
        <dbReference type="Proteomes" id="UP000237229"/>
    </source>
</evidence>